<protein>
    <submittedName>
        <fullName evidence="1">Uncharacterized protein</fullName>
    </submittedName>
</protein>
<reference evidence="1 2" key="1">
    <citation type="submission" date="2017-09" db="EMBL/GenBank/DDBJ databases">
        <title>Sphingomonas panjinensis sp.nov., isolated from oil-contaminated soil.</title>
        <authorList>
            <person name="Wang L."/>
            <person name="Chen L."/>
        </authorList>
    </citation>
    <scope>NUCLEOTIDE SEQUENCE [LARGE SCALE GENOMIC DNA]</scope>
    <source>
        <strain evidence="1 2">FW-11</strain>
    </source>
</reference>
<gene>
    <name evidence="1" type="ORF">CLG96_03075</name>
</gene>
<dbReference type="Proteomes" id="UP000244162">
    <property type="component" value="Unassembled WGS sequence"/>
</dbReference>
<dbReference type="EMBL" id="NWBU01000004">
    <property type="protein sequence ID" value="PTQ13127.1"/>
    <property type="molecule type" value="Genomic_DNA"/>
</dbReference>
<keyword evidence="2" id="KW-1185">Reference proteome</keyword>
<organism evidence="1 2">
    <name type="scientific">Sphingomonas oleivorans</name>
    <dbReference type="NCBI Taxonomy" id="1735121"/>
    <lineage>
        <taxon>Bacteria</taxon>
        <taxon>Pseudomonadati</taxon>
        <taxon>Pseudomonadota</taxon>
        <taxon>Alphaproteobacteria</taxon>
        <taxon>Sphingomonadales</taxon>
        <taxon>Sphingomonadaceae</taxon>
        <taxon>Sphingomonas</taxon>
    </lineage>
</organism>
<sequence length="75" mass="8099">MNEIEATVAGLSEGQRKLIRRIGGPRPVQFGDRSMEPLEKLGIVCATSVNRPASAFKLTALGVAVQKYICGTQRL</sequence>
<comment type="caution">
    <text evidence="1">The sequence shown here is derived from an EMBL/GenBank/DDBJ whole genome shotgun (WGS) entry which is preliminary data.</text>
</comment>
<dbReference type="AlphaFoldDB" id="A0A2T5G1U2"/>
<evidence type="ECO:0000313" key="2">
    <source>
        <dbReference type="Proteomes" id="UP000244162"/>
    </source>
</evidence>
<accession>A0A2T5G1U2</accession>
<name>A0A2T5G1U2_9SPHN</name>
<dbReference type="RefSeq" id="WP_107966361.1">
    <property type="nucleotide sequence ID" value="NZ_NWBU01000004.1"/>
</dbReference>
<evidence type="ECO:0000313" key="1">
    <source>
        <dbReference type="EMBL" id="PTQ13127.1"/>
    </source>
</evidence>
<proteinExistence type="predicted"/>